<proteinExistence type="predicted"/>
<evidence type="ECO:0000259" key="1">
    <source>
        <dbReference type="Pfam" id="PF06439"/>
    </source>
</evidence>
<feature type="domain" description="3-keto-alpha-glucoside-1,2-lyase/3-keto-2-hydroxy-glucal hydratase" evidence="1">
    <location>
        <begin position="33"/>
        <end position="262"/>
    </location>
</feature>
<protein>
    <submittedName>
        <fullName evidence="2">DUF1080 domain-containing protein</fullName>
    </submittedName>
</protein>
<dbReference type="PROSITE" id="PS51318">
    <property type="entry name" value="TAT"/>
    <property type="match status" value="1"/>
</dbReference>
<dbReference type="InterPro" id="IPR010496">
    <property type="entry name" value="AL/BT2_dom"/>
</dbReference>
<name>A0A7X1FR96_9SPHN</name>
<dbReference type="Proteomes" id="UP000566813">
    <property type="component" value="Unassembled WGS sequence"/>
</dbReference>
<dbReference type="RefSeq" id="WP_185663738.1">
    <property type="nucleotide sequence ID" value="NZ_JACLAW010000005.1"/>
</dbReference>
<dbReference type="Gene3D" id="2.60.120.560">
    <property type="entry name" value="Exo-inulinase, domain 1"/>
    <property type="match status" value="1"/>
</dbReference>
<reference evidence="2 3" key="1">
    <citation type="submission" date="2020-08" db="EMBL/GenBank/DDBJ databases">
        <title>The genome sequence of type strain Novosphingobium flavum NBRC 111647.</title>
        <authorList>
            <person name="Liu Y."/>
        </authorList>
    </citation>
    <scope>NUCLEOTIDE SEQUENCE [LARGE SCALE GENOMIC DNA]</scope>
    <source>
        <strain evidence="2 3">NBRC 111647</strain>
    </source>
</reference>
<dbReference type="Pfam" id="PF06439">
    <property type="entry name" value="3keto-disac_hyd"/>
    <property type="match status" value="1"/>
</dbReference>
<organism evidence="2 3">
    <name type="scientific">Novosphingobium flavum</name>
    <dbReference type="NCBI Taxonomy" id="1778672"/>
    <lineage>
        <taxon>Bacteria</taxon>
        <taxon>Pseudomonadati</taxon>
        <taxon>Pseudomonadota</taxon>
        <taxon>Alphaproteobacteria</taxon>
        <taxon>Sphingomonadales</taxon>
        <taxon>Sphingomonadaceae</taxon>
        <taxon>Novosphingobium</taxon>
    </lineage>
</organism>
<evidence type="ECO:0000313" key="2">
    <source>
        <dbReference type="EMBL" id="MBC2665483.1"/>
    </source>
</evidence>
<dbReference type="AlphaFoldDB" id="A0A7X1FR96"/>
<gene>
    <name evidence="2" type="ORF">H7F51_08110</name>
</gene>
<keyword evidence="3" id="KW-1185">Reference proteome</keyword>
<dbReference type="InterPro" id="IPR006311">
    <property type="entry name" value="TAT_signal"/>
</dbReference>
<sequence length="276" mass="30981">MFDRRDVLKGGTAGLAAGWLNLPPVAASASEQGWRPLFNGRDLTGWTMFQQGAEGGDPHHVVSIEKGTLHFLGPHYAGPDKATFGHVATEAEYSDYHLRLEFCWGERRFAPRALQRRNSGLLFHMRPERDRLFPDCVEFQIEESDVGDAIMVNTRALQGPLLGGTPLWPNYLPFLPRTYQEPVIAGDIARQWHRHSGQFERLDGWNTLDLYAFADKAAQLVNGRIVNTLFGMIDRTGTALHKGRIALEFEAAEIRFRNVVIRNLSSDEIARINSGA</sequence>
<comment type="caution">
    <text evidence="2">The sequence shown here is derived from an EMBL/GenBank/DDBJ whole genome shotgun (WGS) entry which is preliminary data.</text>
</comment>
<evidence type="ECO:0000313" key="3">
    <source>
        <dbReference type="Proteomes" id="UP000566813"/>
    </source>
</evidence>
<accession>A0A7X1FR96</accession>
<dbReference type="GO" id="GO:0016787">
    <property type="term" value="F:hydrolase activity"/>
    <property type="evidence" value="ECO:0007669"/>
    <property type="project" value="InterPro"/>
</dbReference>
<dbReference type="EMBL" id="JACLAW010000005">
    <property type="protein sequence ID" value="MBC2665483.1"/>
    <property type="molecule type" value="Genomic_DNA"/>
</dbReference>